<accession>A0AB74UEQ3</accession>
<comment type="cofactor">
    <cofactor evidence="12">
        <name>Mg(2+)</name>
        <dbReference type="ChEBI" id="CHEBI:18420"/>
    </cofactor>
    <cofactor evidence="12">
        <name>Mn(2+)</name>
        <dbReference type="ChEBI" id="CHEBI:29035"/>
    </cofactor>
    <text evidence="12">Magnesium. Can also use manganese.</text>
</comment>
<keyword evidence="5 11" id="KW-0808">Transferase</keyword>
<dbReference type="Pfam" id="PF02424">
    <property type="entry name" value="ApbE"/>
    <property type="match status" value="1"/>
</dbReference>
<keyword evidence="13" id="KW-0472">Membrane</keyword>
<protein>
    <recommendedName>
        <fullName evidence="3 11">FAD:protein FMN transferase</fullName>
        <ecNumber evidence="2 11">2.7.1.180</ecNumber>
    </recommendedName>
    <alternativeName>
        <fullName evidence="9 11">Flavin transferase</fullName>
    </alternativeName>
</protein>
<evidence type="ECO:0000256" key="1">
    <source>
        <dbReference type="ARBA" id="ARBA00008282"/>
    </source>
</evidence>
<evidence type="ECO:0000256" key="13">
    <source>
        <dbReference type="SAM" id="Phobius"/>
    </source>
</evidence>
<reference evidence="14" key="1">
    <citation type="submission" date="2024-06" db="EMBL/GenBank/DDBJ databases">
        <title>Complete genome of Salinicola endophyticus HNIBRBA4755.</title>
        <authorList>
            <person name="Shin S.Y."/>
            <person name="Kang H."/>
            <person name="Song J."/>
        </authorList>
    </citation>
    <scope>NUCLEOTIDE SEQUENCE</scope>
    <source>
        <strain evidence="14">HNIBRBA4755</strain>
    </source>
</reference>
<dbReference type="EC" id="2.7.1.180" evidence="2 11"/>
<feature type="transmembrane region" description="Helical" evidence="13">
    <location>
        <begin position="12"/>
        <end position="31"/>
    </location>
</feature>
<dbReference type="PIRSF" id="PIRSF006268">
    <property type="entry name" value="ApbE"/>
    <property type="match status" value="1"/>
</dbReference>
<feature type="binding site" evidence="12">
    <location>
        <position position="302"/>
    </location>
    <ligand>
        <name>Mg(2+)</name>
        <dbReference type="ChEBI" id="CHEBI:18420"/>
    </ligand>
</feature>
<evidence type="ECO:0000256" key="4">
    <source>
        <dbReference type="ARBA" id="ARBA00022630"/>
    </source>
</evidence>
<dbReference type="RefSeq" id="WP_353980499.1">
    <property type="nucleotide sequence ID" value="NZ_CP159578.1"/>
</dbReference>
<keyword evidence="6 11" id="KW-0479">Metal-binding</keyword>
<evidence type="ECO:0000313" key="14">
    <source>
        <dbReference type="EMBL" id="XCJ79578.1"/>
    </source>
</evidence>
<feature type="binding site" evidence="12">
    <location>
        <position position="306"/>
    </location>
    <ligand>
        <name>Mg(2+)</name>
        <dbReference type="ChEBI" id="CHEBI:18420"/>
    </ligand>
</feature>
<proteinExistence type="inferred from homology"/>
<organism evidence="14">
    <name type="scientific">Salinicola endophyticus</name>
    <dbReference type="NCBI Taxonomy" id="1949083"/>
    <lineage>
        <taxon>Bacteria</taxon>
        <taxon>Pseudomonadati</taxon>
        <taxon>Pseudomonadota</taxon>
        <taxon>Gammaproteobacteria</taxon>
        <taxon>Oceanospirillales</taxon>
        <taxon>Halomonadaceae</taxon>
        <taxon>Salinicola</taxon>
    </lineage>
</organism>
<dbReference type="Gene3D" id="3.10.520.10">
    <property type="entry name" value="ApbE-like domains"/>
    <property type="match status" value="1"/>
</dbReference>
<sequence>MPHSVSLAARRRPLGWLITIVTLFAMLLLGGCSRPPEIHKLAGAAEGTTYHISWWSQREVDPDALEKNIDQALRQVDLWISNYRDDSLIERFDRGSSTQWQTFPSDVVQLLAIAQTVHRESRGCYDPTIAPLFDLWGFRADHFQPPSPARITATLDEIGFDHLQLDPAQDRVRKTLPGLSVDMSSMGEGYTLWRLRQVLENAGIQAYLIEFGGDMLARGRKPDGSTWKVAIERPSPDRMAVERVLEITGKSGVSINTSGTYHHFFDDAGHRYSHILDPRTGAPVTHDLVSASVIGSDPRLGDAWATAMLCLGQQAGMAVARAQHLAVLFIQEDGDGKLHESRSPALAESDLVKALP</sequence>
<name>A0AB74UEQ3_9GAMM</name>
<keyword evidence="8 11" id="KW-0460">Magnesium</keyword>
<feature type="binding site" evidence="12">
    <location>
        <position position="185"/>
    </location>
    <ligand>
        <name>Mg(2+)</name>
        <dbReference type="ChEBI" id="CHEBI:18420"/>
    </ligand>
</feature>
<keyword evidence="4 11" id="KW-0285">Flavoprotein</keyword>
<gene>
    <name evidence="14" type="ORF">ABV408_19360</name>
</gene>
<dbReference type="GO" id="GO:0046872">
    <property type="term" value="F:metal ion binding"/>
    <property type="evidence" value="ECO:0007669"/>
    <property type="project" value="UniProtKB-UniRule"/>
</dbReference>
<dbReference type="PANTHER" id="PTHR30040:SF2">
    <property type="entry name" value="FAD:PROTEIN FMN TRANSFERASE"/>
    <property type="match status" value="1"/>
</dbReference>
<evidence type="ECO:0000256" key="11">
    <source>
        <dbReference type="PIRNR" id="PIRNR006268"/>
    </source>
</evidence>
<evidence type="ECO:0000256" key="6">
    <source>
        <dbReference type="ARBA" id="ARBA00022723"/>
    </source>
</evidence>
<comment type="catalytic activity">
    <reaction evidence="10 11">
        <text>L-threonyl-[protein] + FAD = FMN-L-threonyl-[protein] + AMP + H(+)</text>
        <dbReference type="Rhea" id="RHEA:36847"/>
        <dbReference type="Rhea" id="RHEA-COMP:11060"/>
        <dbReference type="Rhea" id="RHEA-COMP:11061"/>
        <dbReference type="ChEBI" id="CHEBI:15378"/>
        <dbReference type="ChEBI" id="CHEBI:30013"/>
        <dbReference type="ChEBI" id="CHEBI:57692"/>
        <dbReference type="ChEBI" id="CHEBI:74257"/>
        <dbReference type="ChEBI" id="CHEBI:456215"/>
        <dbReference type="EC" id="2.7.1.180"/>
    </reaction>
</comment>
<dbReference type="GO" id="GO:0016740">
    <property type="term" value="F:transferase activity"/>
    <property type="evidence" value="ECO:0007669"/>
    <property type="project" value="UniProtKB-UniRule"/>
</dbReference>
<evidence type="ECO:0000256" key="8">
    <source>
        <dbReference type="ARBA" id="ARBA00022842"/>
    </source>
</evidence>
<dbReference type="SUPFAM" id="SSF143631">
    <property type="entry name" value="ApbE-like"/>
    <property type="match status" value="1"/>
</dbReference>
<evidence type="ECO:0000256" key="5">
    <source>
        <dbReference type="ARBA" id="ARBA00022679"/>
    </source>
</evidence>
<dbReference type="InterPro" id="IPR003374">
    <property type="entry name" value="ApbE-like_sf"/>
</dbReference>
<evidence type="ECO:0000256" key="3">
    <source>
        <dbReference type="ARBA" id="ARBA00016337"/>
    </source>
</evidence>
<evidence type="ECO:0000256" key="9">
    <source>
        <dbReference type="ARBA" id="ARBA00031306"/>
    </source>
</evidence>
<dbReference type="InterPro" id="IPR024932">
    <property type="entry name" value="ApbE"/>
</dbReference>
<keyword evidence="13" id="KW-1133">Transmembrane helix</keyword>
<evidence type="ECO:0000256" key="12">
    <source>
        <dbReference type="PIRSR" id="PIRSR006268-2"/>
    </source>
</evidence>
<evidence type="ECO:0000256" key="7">
    <source>
        <dbReference type="ARBA" id="ARBA00022827"/>
    </source>
</evidence>
<dbReference type="AlphaFoldDB" id="A0AB74UEQ3"/>
<dbReference type="PANTHER" id="PTHR30040">
    <property type="entry name" value="THIAMINE BIOSYNTHESIS LIPOPROTEIN APBE"/>
    <property type="match status" value="1"/>
</dbReference>
<keyword evidence="13" id="KW-0812">Transmembrane</keyword>
<comment type="similarity">
    <text evidence="1 11">Belongs to the ApbE family.</text>
</comment>
<evidence type="ECO:0000256" key="2">
    <source>
        <dbReference type="ARBA" id="ARBA00011955"/>
    </source>
</evidence>
<keyword evidence="7 11" id="KW-0274">FAD</keyword>
<evidence type="ECO:0000256" key="10">
    <source>
        <dbReference type="ARBA" id="ARBA00048540"/>
    </source>
</evidence>
<dbReference type="EMBL" id="CP159578">
    <property type="protein sequence ID" value="XCJ79578.1"/>
    <property type="molecule type" value="Genomic_DNA"/>
</dbReference>